<gene>
    <name evidence="2" type="ORF">G3M56_009190</name>
</gene>
<sequence length="163" mass="17621">MIVRKICRLSQLPGAVVWPFTFCQILMKALVVTTLILLGGVWIFYATIVPSVMRVRAMSDAMAFQAALHQWASEKVVDGRLNEDDVKQIFPESYSLGIGGENSDHDFLAMIEHIAESSAPPVWPGAIMCAVGIAAAFRLPSTAIAEQVGAANRDNAGDCSQDL</sequence>
<name>A0A7T7JBB0_9BACT</name>
<keyword evidence="1" id="KW-0812">Transmembrane</keyword>
<keyword evidence="3" id="KW-1185">Reference proteome</keyword>
<organism evidence="2 3">
    <name type="scientific">Sulfuriroseicoccus oceanibius</name>
    <dbReference type="NCBI Taxonomy" id="2707525"/>
    <lineage>
        <taxon>Bacteria</taxon>
        <taxon>Pseudomonadati</taxon>
        <taxon>Verrucomicrobiota</taxon>
        <taxon>Verrucomicrobiia</taxon>
        <taxon>Verrucomicrobiales</taxon>
        <taxon>Verrucomicrobiaceae</taxon>
        <taxon>Sulfuriroseicoccus</taxon>
    </lineage>
</organism>
<dbReference type="KEGG" id="soa:G3M56_009190"/>
<evidence type="ECO:0000313" key="2">
    <source>
        <dbReference type="EMBL" id="QQL44067.1"/>
    </source>
</evidence>
<dbReference type="EMBL" id="CP066776">
    <property type="protein sequence ID" value="QQL44067.1"/>
    <property type="molecule type" value="Genomic_DNA"/>
</dbReference>
<evidence type="ECO:0000256" key="1">
    <source>
        <dbReference type="SAM" id="Phobius"/>
    </source>
</evidence>
<dbReference type="Proteomes" id="UP000475117">
    <property type="component" value="Chromosome"/>
</dbReference>
<keyword evidence="1" id="KW-1133">Transmembrane helix</keyword>
<feature type="transmembrane region" description="Helical" evidence="1">
    <location>
        <begin position="25"/>
        <end position="48"/>
    </location>
</feature>
<reference evidence="2 3" key="1">
    <citation type="submission" date="2020-12" db="EMBL/GenBank/DDBJ databases">
        <title>Sulforoseuscoccus oceanibium gen. nov., sp. nov., a representative of the phylum Verrucomicrobia with special cytoplasmic membrane, and proposal of Sulforoseuscoccusaceae fam. nov.</title>
        <authorList>
            <person name="Xi F."/>
        </authorList>
    </citation>
    <scope>NUCLEOTIDE SEQUENCE [LARGE SCALE GENOMIC DNA]</scope>
    <source>
        <strain evidence="2 3">T37</strain>
    </source>
</reference>
<keyword evidence="1" id="KW-0472">Membrane</keyword>
<accession>A0A7T7JBB0</accession>
<evidence type="ECO:0000313" key="3">
    <source>
        <dbReference type="Proteomes" id="UP000475117"/>
    </source>
</evidence>
<dbReference type="RefSeq" id="WP_235203348.1">
    <property type="nucleotide sequence ID" value="NZ_CP066776.1"/>
</dbReference>
<dbReference type="AlphaFoldDB" id="A0A7T7JBB0"/>
<proteinExistence type="predicted"/>
<protein>
    <submittedName>
        <fullName evidence="2">Uncharacterized protein</fullName>
    </submittedName>
</protein>